<dbReference type="InterPro" id="IPR012190">
    <property type="entry name" value="UCP036698"/>
</dbReference>
<protein>
    <submittedName>
        <fullName evidence="1">Uncharacterized conserved protein UCP036698, YpmA</fullName>
    </submittedName>
</protein>
<dbReference type="AlphaFoldDB" id="A0A0E4G8S7"/>
<organism evidence="1 2">
    <name type="scientific">Syntrophomonas zehnderi OL-4</name>
    <dbReference type="NCBI Taxonomy" id="690567"/>
    <lineage>
        <taxon>Bacteria</taxon>
        <taxon>Bacillati</taxon>
        <taxon>Bacillota</taxon>
        <taxon>Clostridia</taxon>
        <taxon>Eubacteriales</taxon>
        <taxon>Syntrophomonadaceae</taxon>
        <taxon>Syntrophomonas</taxon>
    </lineage>
</organism>
<dbReference type="RefSeq" id="WP_046494595.1">
    <property type="nucleotide sequence ID" value="NZ_CGIH01000002.1"/>
</dbReference>
<keyword evidence="2" id="KW-1185">Reference proteome</keyword>
<reference evidence="1 2" key="1">
    <citation type="submission" date="2015-03" db="EMBL/GenBank/DDBJ databases">
        <authorList>
            <person name="Murphy D."/>
        </authorList>
    </citation>
    <scope>NUCLEOTIDE SEQUENCE [LARGE SCALE GENOMIC DNA]</scope>
    <source>
        <strain evidence="1 2">OL-4</strain>
    </source>
</reference>
<dbReference type="Pfam" id="PF14084">
    <property type="entry name" value="DUF4264"/>
    <property type="match status" value="1"/>
</dbReference>
<gene>
    <name evidence="1" type="ORF">70</name>
</gene>
<dbReference type="EMBL" id="CGIH01000002">
    <property type="protein sequence ID" value="CFW97161.1"/>
    <property type="molecule type" value="Genomic_DNA"/>
</dbReference>
<dbReference type="STRING" id="690567.70"/>
<dbReference type="Proteomes" id="UP000045545">
    <property type="component" value="Unassembled WGS sequence"/>
</dbReference>
<accession>A0A0E4G8S7</accession>
<evidence type="ECO:0000313" key="2">
    <source>
        <dbReference type="Proteomes" id="UP000045545"/>
    </source>
</evidence>
<dbReference type="OrthoDB" id="2382360at2"/>
<evidence type="ECO:0000313" key="1">
    <source>
        <dbReference type="EMBL" id="CFW97161.1"/>
    </source>
</evidence>
<proteinExistence type="predicted"/>
<sequence length="61" mass="7197">MGEESREQGKLELIAFKSFSSNDELVYIIDFLNKSLKDKKIMFGLTKDKENQQMTINIYEF</sequence>
<name>A0A0E4G8S7_9FIRM</name>